<keyword evidence="2 5" id="KW-0812">Transmembrane</keyword>
<protein>
    <submittedName>
        <fullName evidence="6">LrgB family protein</fullName>
    </submittedName>
</protein>
<dbReference type="RefSeq" id="WP_199597262.1">
    <property type="nucleotide sequence ID" value="NZ_JAEHJZ010000005.1"/>
</dbReference>
<keyword evidence="3 5" id="KW-1133">Transmembrane helix</keyword>
<evidence type="ECO:0000313" key="7">
    <source>
        <dbReference type="Proteomes" id="UP000662373"/>
    </source>
</evidence>
<evidence type="ECO:0000256" key="2">
    <source>
        <dbReference type="ARBA" id="ARBA00022692"/>
    </source>
</evidence>
<name>A0A934NBM6_9FLAO</name>
<gene>
    <name evidence="6" type="ORF">JEM65_03875</name>
</gene>
<dbReference type="GO" id="GO:0016020">
    <property type="term" value="C:membrane"/>
    <property type="evidence" value="ECO:0007669"/>
    <property type="project" value="UniProtKB-SubCell"/>
</dbReference>
<feature type="transmembrane region" description="Helical" evidence="5">
    <location>
        <begin position="208"/>
        <end position="230"/>
    </location>
</feature>
<evidence type="ECO:0000256" key="3">
    <source>
        <dbReference type="ARBA" id="ARBA00022989"/>
    </source>
</evidence>
<feature type="transmembrane region" description="Helical" evidence="5">
    <location>
        <begin position="93"/>
        <end position="115"/>
    </location>
</feature>
<sequence>MIDFYQLPIFGILLTVVVFFAARALRNNIKFVLFNPVLIAITLIILFLVVFDIRFEDYNKGGKYLSFFLGPAIVALGVLFYEKYQLIRHNIYPFLLAVGCGGLISIASVSLISIVMNAPDVIIRSLVSMSVTTPIAIEITKITEGIPSLTAGVVIAVGVFGNAFGSGFLKLVGIQSQTAVGTALGTAAHGIGTARAIEIGPLPGAYSGLAMCVNGILTTLISPYVVLWIVGSI</sequence>
<comment type="subcellular location">
    <subcellularLocation>
        <location evidence="1">Membrane</location>
        <topology evidence="1">Multi-pass membrane protein</topology>
    </subcellularLocation>
</comment>
<dbReference type="EMBL" id="JAEHJZ010000005">
    <property type="protein sequence ID" value="MBJ7879795.1"/>
    <property type="molecule type" value="Genomic_DNA"/>
</dbReference>
<comment type="caution">
    <text evidence="6">The sequence shown here is derived from an EMBL/GenBank/DDBJ whole genome shotgun (WGS) entry which is preliminary data.</text>
</comment>
<feature type="transmembrane region" description="Helical" evidence="5">
    <location>
        <begin position="149"/>
        <end position="169"/>
    </location>
</feature>
<organism evidence="6 7">
    <name type="scientific">Gelidibacter salicanalis</name>
    <dbReference type="NCBI Taxonomy" id="291193"/>
    <lineage>
        <taxon>Bacteria</taxon>
        <taxon>Pseudomonadati</taxon>
        <taxon>Bacteroidota</taxon>
        <taxon>Flavobacteriia</taxon>
        <taxon>Flavobacteriales</taxon>
        <taxon>Flavobacteriaceae</taxon>
        <taxon>Gelidibacter</taxon>
    </lineage>
</organism>
<evidence type="ECO:0000256" key="4">
    <source>
        <dbReference type="ARBA" id="ARBA00023136"/>
    </source>
</evidence>
<dbReference type="AlphaFoldDB" id="A0A934NBM6"/>
<feature type="transmembrane region" description="Helical" evidence="5">
    <location>
        <begin position="63"/>
        <end position="81"/>
    </location>
</feature>
<accession>A0A934NBM6</accession>
<feature type="transmembrane region" description="Helical" evidence="5">
    <location>
        <begin position="6"/>
        <end position="25"/>
    </location>
</feature>
<evidence type="ECO:0000256" key="5">
    <source>
        <dbReference type="SAM" id="Phobius"/>
    </source>
</evidence>
<keyword evidence="4 5" id="KW-0472">Membrane</keyword>
<dbReference type="InterPro" id="IPR007300">
    <property type="entry name" value="CidB/LrgB"/>
</dbReference>
<keyword evidence="7" id="KW-1185">Reference proteome</keyword>
<evidence type="ECO:0000256" key="1">
    <source>
        <dbReference type="ARBA" id="ARBA00004141"/>
    </source>
</evidence>
<dbReference type="PANTHER" id="PTHR30249:SF0">
    <property type="entry name" value="PLASTIDAL GLYCOLATE_GLYCERATE TRANSLOCATOR 1, CHLOROPLASTIC"/>
    <property type="match status" value="1"/>
</dbReference>
<feature type="transmembrane region" description="Helical" evidence="5">
    <location>
        <begin position="32"/>
        <end position="51"/>
    </location>
</feature>
<reference evidence="6 7" key="1">
    <citation type="submission" date="2020-09" db="EMBL/GenBank/DDBJ databases">
        <title>Draft genome of Gelidibacter salicanalis PAMC21136.</title>
        <authorList>
            <person name="Park H."/>
        </authorList>
    </citation>
    <scope>NUCLEOTIDE SEQUENCE [LARGE SCALE GENOMIC DNA]</scope>
    <source>
        <strain evidence="6 7">PAMC21136</strain>
    </source>
</reference>
<dbReference type="PANTHER" id="PTHR30249">
    <property type="entry name" value="PUTATIVE SEROTONIN TRANSPORTER"/>
    <property type="match status" value="1"/>
</dbReference>
<evidence type="ECO:0000313" key="6">
    <source>
        <dbReference type="EMBL" id="MBJ7879795.1"/>
    </source>
</evidence>
<proteinExistence type="predicted"/>
<dbReference type="Pfam" id="PF04172">
    <property type="entry name" value="LrgB"/>
    <property type="match status" value="1"/>
</dbReference>
<dbReference type="Proteomes" id="UP000662373">
    <property type="component" value="Unassembled WGS sequence"/>
</dbReference>